<gene>
    <name evidence="1" type="ORF">F3W84_10165</name>
</gene>
<dbReference type="Gene3D" id="6.10.250.730">
    <property type="match status" value="1"/>
</dbReference>
<dbReference type="Proteomes" id="UP000327108">
    <property type="component" value="Unassembled WGS sequence"/>
</dbReference>
<name>A0A5N1JW62_9HYPH</name>
<accession>A0A5N1JW62</accession>
<evidence type="ECO:0000313" key="1">
    <source>
        <dbReference type="EMBL" id="KAA9368246.1"/>
    </source>
</evidence>
<dbReference type="InterPro" id="IPR010385">
    <property type="entry name" value="DUF982"/>
</dbReference>
<sequence>MSWGHPLKIHFESGPRIIRSSAGAAQCLLTVWPEDALDEDYRLALHACLNDIEGQPNDARSSFVAAAKSAGLLTTTLGQS</sequence>
<evidence type="ECO:0000313" key="2">
    <source>
        <dbReference type="Proteomes" id="UP000327108"/>
    </source>
</evidence>
<dbReference type="RefSeq" id="WP_151093255.1">
    <property type="nucleotide sequence ID" value="NZ_JBLZNM010000008.1"/>
</dbReference>
<dbReference type="EMBL" id="VYXQ01000008">
    <property type="protein sequence ID" value="KAA9368246.1"/>
    <property type="molecule type" value="Genomic_DNA"/>
</dbReference>
<proteinExistence type="predicted"/>
<keyword evidence="2" id="KW-1185">Reference proteome</keyword>
<dbReference type="Pfam" id="PF06169">
    <property type="entry name" value="DUF982"/>
    <property type="match status" value="1"/>
</dbReference>
<organism evidence="1 2">
    <name type="scientific">Ochrobactrum quorumnocens</name>
    <dbReference type="NCBI Taxonomy" id="271865"/>
    <lineage>
        <taxon>Bacteria</taxon>
        <taxon>Pseudomonadati</taxon>
        <taxon>Pseudomonadota</taxon>
        <taxon>Alphaproteobacteria</taxon>
        <taxon>Hyphomicrobiales</taxon>
        <taxon>Brucellaceae</taxon>
        <taxon>Brucella/Ochrobactrum group</taxon>
        <taxon>Ochrobactrum</taxon>
    </lineage>
</organism>
<reference evidence="1 2" key="1">
    <citation type="submission" date="2019-09" db="EMBL/GenBank/DDBJ databases">
        <title>Biological control of the noxious weed angled onion (Allium triquetrum) thwarted by endophytic bacteria in Victoria, Australia.</title>
        <authorList>
            <person name="Tehranchian P."/>
            <person name="Adair R.J."/>
            <person name="Van T.H."/>
            <person name="Morrison P.D."/>
            <person name="Williams H."/>
            <person name="Lawrie A.C."/>
        </authorList>
    </citation>
    <scope>NUCLEOTIDE SEQUENCE [LARGE SCALE GENOMIC DNA]</scope>
    <source>
        <strain evidence="1 2">RPTAtOch1</strain>
    </source>
</reference>
<dbReference type="AlphaFoldDB" id="A0A5N1JW62"/>
<comment type="caution">
    <text evidence="1">The sequence shown here is derived from an EMBL/GenBank/DDBJ whole genome shotgun (WGS) entry which is preliminary data.</text>
</comment>
<protein>
    <submittedName>
        <fullName evidence="1">DUF982 domain-containing protein</fullName>
    </submittedName>
</protein>